<reference evidence="5" key="1">
    <citation type="submission" date="2019-08" db="EMBL/GenBank/DDBJ databases">
        <title>The improved chromosome-level genome for the pearl oyster Pinctada fucata martensii using PacBio sequencing and Hi-C.</title>
        <authorList>
            <person name="Zheng Z."/>
        </authorList>
    </citation>
    <scope>NUCLEOTIDE SEQUENCE</scope>
    <source>
        <strain evidence="5">ZZ-2019</strain>
        <tissue evidence="5">Adductor muscle</tissue>
    </source>
</reference>
<dbReference type="GO" id="GO:0005634">
    <property type="term" value="C:nucleus"/>
    <property type="evidence" value="ECO:0007669"/>
    <property type="project" value="TreeGrafter"/>
</dbReference>
<keyword evidence="6" id="KW-1185">Reference proteome</keyword>
<dbReference type="SUPFAM" id="SSF159659">
    <property type="entry name" value="Cgl1923-like"/>
    <property type="match status" value="1"/>
</dbReference>
<dbReference type="PANTHER" id="PTHR12970:SF1">
    <property type="entry name" value="PROTEASOME ASSEMBLY CHAPERONE 2"/>
    <property type="match status" value="1"/>
</dbReference>
<dbReference type="InterPro" id="IPR019151">
    <property type="entry name" value="Proteasome_assmbl_chaperone_2"/>
</dbReference>
<name>A0AA88XJM3_PINIB</name>
<comment type="function">
    <text evidence="4">Chaperone protein which promotes assembly of the 20S proteasome as part of a heterodimer with PSMG1.</text>
</comment>
<evidence type="ECO:0000256" key="3">
    <source>
        <dbReference type="ARBA" id="ARBA00025745"/>
    </source>
</evidence>
<dbReference type="PIRSF" id="PIRSF010044">
    <property type="entry name" value="UCP010044"/>
    <property type="match status" value="1"/>
</dbReference>
<gene>
    <name evidence="5" type="ORF">FSP39_020479</name>
</gene>
<protein>
    <recommendedName>
        <fullName evidence="1 4">Proteasome assembly chaperone 2</fullName>
    </recommendedName>
</protein>
<comment type="subunit">
    <text evidence="4">Forms a heterodimer with PSMG1.</text>
</comment>
<comment type="similarity">
    <text evidence="3 4">Belongs to the PSMG2 family.</text>
</comment>
<proteinExistence type="inferred from homology"/>
<dbReference type="InterPro" id="IPR038389">
    <property type="entry name" value="PSMG2_sf"/>
</dbReference>
<dbReference type="GO" id="GO:0043248">
    <property type="term" value="P:proteasome assembly"/>
    <property type="evidence" value="ECO:0007669"/>
    <property type="project" value="TreeGrafter"/>
</dbReference>
<dbReference type="EMBL" id="VSWD01000012">
    <property type="protein sequence ID" value="KAK3086576.1"/>
    <property type="molecule type" value="Genomic_DNA"/>
</dbReference>
<evidence type="ECO:0000256" key="4">
    <source>
        <dbReference type="PIRNR" id="PIRNR010044"/>
    </source>
</evidence>
<sequence>MEELSPKNLQNRLETPAVSVGNVGQLATDLLISTLWMERIGYIHHESILPLVGNDPFAHPEADACKVVTSCEVYELKSEDLVVIQQRAPFVRGKAASFRKWLMSWIKEKGFSKVVILTSSHAHERLDRQLGGSQFRYMASKEIEDKFGERFHSEELRWQQLERRISFPAPSNPQIDVDNSTNGMVYLPGGGIAKSLYEDCLKESIPAIVMLMFCSEGDNAPDALSLAYHVNDWLGLYDFKPKYDVDGKLLKPATSWKIPVSWRLLFGSNFDQTLFH</sequence>
<dbReference type="Gene3D" id="3.40.50.10900">
    <property type="entry name" value="PAC-like subunit"/>
    <property type="match status" value="2"/>
</dbReference>
<evidence type="ECO:0000256" key="2">
    <source>
        <dbReference type="ARBA" id="ARBA00023186"/>
    </source>
</evidence>
<evidence type="ECO:0000313" key="5">
    <source>
        <dbReference type="EMBL" id="KAK3086576.1"/>
    </source>
</evidence>
<dbReference type="InterPro" id="IPR016562">
    <property type="entry name" value="Proteasome_assmbl_chp_2_euk"/>
</dbReference>
<dbReference type="Proteomes" id="UP001186944">
    <property type="component" value="Unassembled WGS sequence"/>
</dbReference>
<dbReference type="PANTHER" id="PTHR12970">
    <property type="entry name" value="PROTEASOME ASSEMBLY CHAPERONE 2"/>
    <property type="match status" value="1"/>
</dbReference>
<dbReference type="AlphaFoldDB" id="A0AA88XJM3"/>
<evidence type="ECO:0000256" key="1">
    <source>
        <dbReference type="ARBA" id="ARBA00019186"/>
    </source>
</evidence>
<organism evidence="5 6">
    <name type="scientific">Pinctada imbricata</name>
    <name type="common">Atlantic pearl-oyster</name>
    <name type="synonym">Pinctada martensii</name>
    <dbReference type="NCBI Taxonomy" id="66713"/>
    <lineage>
        <taxon>Eukaryota</taxon>
        <taxon>Metazoa</taxon>
        <taxon>Spiralia</taxon>
        <taxon>Lophotrochozoa</taxon>
        <taxon>Mollusca</taxon>
        <taxon>Bivalvia</taxon>
        <taxon>Autobranchia</taxon>
        <taxon>Pteriomorphia</taxon>
        <taxon>Pterioida</taxon>
        <taxon>Pterioidea</taxon>
        <taxon>Pteriidae</taxon>
        <taxon>Pinctada</taxon>
    </lineage>
</organism>
<accession>A0AA88XJM3</accession>
<dbReference type="Pfam" id="PF09754">
    <property type="entry name" value="PAC2"/>
    <property type="match status" value="1"/>
</dbReference>
<keyword evidence="2 4" id="KW-0143">Chaperone</keyword>
<dbReference type="GO" id="GO:0005829">
    <property type="term" value="C:cytosol"/>
    <property type="evidence" value="ECO:0007669"/>
    <property type="project" value="TreeGrafter"/>
</dbReference>
<evidence type="ECO:0000313" key="6">
    <source>
        <dbReference type="Proteomes" id="UP001186944"/>
    </source>
</evidence>
<comment type="caution">
    <text evidence="5">The sequence shown here is derived from an EMBL/GenBank/DDBJ whole genome shotgun (WGS) entry which is preliminary data.</text>
</comment>